<feature type="transmembrane region" description="Helical" evidence="1">
    <location>
        <begin position="12"/>
        <end position="33"/>
    </location>
</feature>
<sequence>MDRKKPTGVALALFIVSGLLCFGALVLLGMSLFIPEFDRGWAPKLGNSSALLGVSLLLLGFAIQRKPSA</sequence>
<dbReference type="Proteomes" id="UP000255284">
    <property type="component" value="Unassembled WGS sequence"/>
</dbReference>
<dbReference type="AlphaFoldDB" id="A0A8G2HU21"/>
<dbReference type="RefSeq" id="WP_036369298.1">
    <property type="nucleotide sequence ID" value="NZ_CAMXYF010000004.1"/>
</dbReference>
<evidence type="ECO:0000313" key="3">
    <source>
        <dbReference type="Proteomes" id="UP000255284"/>
    </source>
</evidence>
<gene>
    <name evidence="2" type="ORF">NCTC11819_00144</name>
</gene>
<protein>
    <submittedName>
        <fullName evidence="2">Uncharacterized protein</fullName>
    </submittedName>
</protein>
<proteinExistence type="predicted"/>
<evidence type="ECO:0000313" key="2">
    <source>
        <dbReference type="EMBL" id="STO15603.1"/>
    </source>
</evidence>
<evidence type="ECO:0000256" key="1">
    <source>
        <dbReference type="SAM" id="Phobius"/>
    </source>
</evidence>
<accession>A0A8G2HU21</accession>
<name>A0A8G2HU21_9ACTO</name>
<dbReference type="GeneID" id="61167587"/>
<organism evidence="2 3">
    <name type="scientific">Mobiluncus mulieris</name>
    <dbReference type="NCBI Taxonomy" id="2052"/>
    <lineage>
        <taxon>Bacteria</taxon>
        <taxon>Bacillati</taxon>
        <taxon>Actinomycetota</taxon>
        <taxon>Actinomycetes</taxon>
        <taxon>Actinomycetales</taxon>
        <taxon>Actinomycetaceae</taxon>
        <taxon>Mobiluncus</taxon>
    </lineage>
</organism>
<keyword evidence="1" id="KW-0812">Transmembrane</keyword>
<feature type="transmembrane region" description="Helical" evidence="1">
    <location>
        <begin position="45"/>
        <end position="63"/>
    </location>
</feature>
<keyword evidence="1" id="KW-0472">Membrane</keyword>
<dbReference type="EMBL" id="UGGQ01000006">
    <property type="protein sequence ID" value="STO15603.1"/>
    <property type="molecule type" value="Genomic_DNA"/>
</dbReference>
<keyword evidence="1" id="KW-1133">Transmembrane helix</keyword>
<comment type="caution">
    <text evidence="2">The sequence shown here is derived from an EMBL/GenBank/DDBJ whole genome shotgun (WGS) entry which is preliminary data.</text>
</comment>
<reference evidence="2 3" key="1">
    <citation type="submission" date="2018-06" db="EMBL/GenBank/DDBJ databases">
        <authorList>
            <consortium name="Pathogen Informatics"/>
            <person name="Doyle S."/>
        </authorList>
    </citation>
    <scope>NUCLEOTIDE SEQUENCE [LARGE SCALE GENOMIC DNA]</scope>
    <source>
        <strain evidence="2 3">NCTC11819</strain>
    </source>
</reference>